<evidence type="ECO:0000259" key="2">
    <source>
        <dbReference type="Pfam" id="PF13203"/>
    </source>
</evidence>
<feature type="domain" description="VWA-like" evidence="1">
    <location>
        <begin position="264"/>
        <end position="386"/>
    </location>
</feature>
<evidence type="ECO:0000259" key="1">
    <source>
        <dbReference type="Pfam" id="PF09967"/>
    </source>
</evidence>
<name>A0A4Q7UH22_9ACTN</name>
<dbReference type="PANTHER" id="PTHR38730">
    <property type="entry name" value="SLL7028 PROTEIN"/>
    <property type="match status" value="1"/>
</dbReference>
<gene>
    <name evidence="3" type="ORF">EV382_3398</name>
</gene>
<protein>
    <submittedName>
        <fullName evidence="3">Putative metal-dependent peptidase</fullName>
    </submittedName>
</protein>
<dbReference type="Gene3D" id="3.40.50.410">
    <property type="entry name" value="von Willebrand factor, type A domain"/>
    <property type="match status" value="1"/>
</dbReference>
<reference evidence="3 4" key="1">
    <citation type="submission" date="2019-02" db="EMBL/GenBank/DDBJ databases">
        <title>Sequencing the genomes of 1000 actinobacteria strains.</title>
        <authorList>
            <person name="Klenk H.-P."/>
        </authorList>
    </citation>
    <scope>NUCLEOTIDE SEQUENCE [LARGE SCALE GENOMIC DNA]</scope>
    <source>
        <strain evidence="3 4">DSM 45888</strain>
    </source>
</reference>
<dbReference type="CDD" id="cd00198">
    <property type="entry name" value="vWFA"/>
    <property type="match status" value="1"/>
</dbReference>
<dbReference type="RefSeq" id="WP_130403075.1">
    <property type="nucleotide sequence ID" value="NZ_JBEZZO010000006.1"/>
</dbReference>
<sequence length="394" mass="42521">MAGGLDRTKLLAARFRAAHDRPYLASALYSVTVVESRSVPTMGVDRRWRCYVNPDFVAGLTVPQLAAVWIHEVAHLLRDHHGRADRLSTEHGRDHHRVNVAQDCEINDDLLADRLPLPPGRLEPQTYGMPAGLLFERYLTLLPPEVGGDDCGSGAHGVDRPWEVGDGGGEGISEVEAGTIRRDTSQQIRQASRSRGSVPAGWRRWADTILEPTVDWRRALTGAVREAAAWASGVVDYTYQRPSRRSPALRGVVLPRLRRPLPRVAIVVDTSGSMSDGRLAAALAEVSGVLKAVGIGGNRVTVLSCDAAVQVVRAVHTVGAVRLAGGGGTDLRVGVDEALRHRPHIIVVLTDGYTPWPATPPESVRLIAGLIGAEAPPPPEWIATVRIDDVAYAH</sequence>
<dbReference type="Proteomes" id="UP000293781">
    <property type="component" value="Unassembled WGS sequence"/>
</dbReference>
<dbReference type="InterPro" id="IPR025154">
    <property type="entry name" value="Put_metallopeptidase_dom"/>
</dbReference>
<comment type="caution">
    <text evidence="3">The sequence shown here is derived from an EMBL/GenBank/DDBJ whole genome shotgun (WGS) entry which is preliminary data.</text>
</comment>
<dbReference type="Pfam" id="PF09967">
    <property type="entry name" value="DUF2201"/>
    <property type="match status" value="1"/>
</dbReference>
<proteinExistence type="predicted"/>
<dbReference type="EMBL" id="SHKK01000001">
    <property type="protein sequence ID" value="RZT80154.1"/>
    <property type="molecule type" value="Genomic_DNA"/>
</dbReference>
<dbReference type="PANTHER" id="PTHR38730:SF1">
    <property type="entry name" value="SLL7028 PROTEIN"/>
    <property type="match status" value="1"/>
</dbReference>
<dbReference type="OrthoDB" id="3837721at2"/>
<dbReference type="AlphaFoldDB" id="A0A4Q7UH22"/>
<keyword evidence="4" id="KW-1185">Reference proteome</keyword>
<dbReference type="InterPro" id="IPR018698">
    <property type="entry name" value="VWA-like_dom"/>
</dbReference>
<feature type="domain" description="Putative metallopeptidase" evidence="2">
    <location>
        <begin position="8"/>
        <end position="251"/>
    </location>
</feature>
<accession>A0A4Q7UH22</accession>
<evidence type="ECO:0000313" key="4">
    <source>
        <dbReference type="Proteomes" id="UP000293781"/>
    </source>
</evidence>
<dbReference type="InterPro" id="IPR036465">
    <property type="entry name" value="vWFA_dom_sf"/>
</dbReference>
<organism evidence="3 4">
    <name type="scientific">Micromonospora violae</name>
    <dbReference type="NCBI Taxonomy" id="1278207"/>
    <lineage>
        <taxon>Bacteria</taxon>
        <taxon>Bacillati</taxon>
        <taxon>Actinomycetota</taxon>
        <taxon>Actinomycetes</taxon>
        <taxon>Micromonosporales</taxon>
        <taxon>Micromonosporaceae</taxon>
        <taxon>Micromonospora</taxon>
    </lineage>
</organism>
<evidence type="ECO:0000313" key="3">
    <source>
        <dbReference type="EMBL" id="RZT80154.1"/>
    </source>
</evidence>
<dbReference type="SUPFAM" id="SSF53300">
    <property type="entry name" value="vWA-like"/>
    <property type="match status" value="1"/>
</dbReference>
<dbReference type="Pfam" id="PF13203">
    <property type="entry name" value="DUF2201_N"/>
    <property type="match status" value="1"/>
</dbReference>